<evidence type="ECO:0008006" key="6">
    <source>
        <dbReference type="Google" id="ProtNLM"/>
    </source>
</evidence>
<evidence type="ECO:0000256" key="1">
    <source>
        <dbReference type="ARBA" id="ARBA00022603"/>
    </source>
</evidence>
<dbReference type="GO" id="GO:0000049">
    <property type="term" value="F:tRNA binding"/>
    <property type="evidence" value="ECO:0007669"/>
    <property type="project" value="TreeGrafter"/>
</dbReference>
<sequence length="350" mass="40188">MRKYEEDHVHQVYESIASHFSQTRYKPWPIVASFLSDQPLGSIGIDLGCGNGKYLHSNNLTSVGILSQPEDGPNEKQKIQLPIGARPPLELIENQPNYLLIGLDRSGSLLNHSRNSKSDPELILSDCLSLPLRSSFWFDFAISIATIHHLSTELRRKRALVRLLSLILPSKLRSNDSTENRSRKFDKSKSRIGRGLVFVWALEQGSHSKRSFEKRNLLPASKPTRNKSDSSWSVNKEDSDYHTLKENNLNVTEEVDQRDVFVPWTFNSDSLAEGQNKKTFNRFYHLFREGELVELIDSAAKILRLKKMNNLKVGNNSEEKEGEDCWNGWYRIVRDGWEADNWWAEFEVGS</sequence>
<dbReference type="Proteomes" id="UP001153365">
    <property type="component" value="Unassembled WGS sequence"/>
</dbReference>
<keyword evidence="1" id="KW-0489">Methyltransferase</keyword>
<dbReference type="AlphaFoldDB" id="A0AAV0BJD5"/>
<dbReference type="EMBL" id="CALTRL010005778">
    <property type="protein sequence ID" value="CAH7686223.1"/>
    <property type="molecule type" value="Genomic_DNA"/>
</dbReference>
<organism evidence="4 5">
    <name type="scientific">Phakopsora pachyrhizi</name>
    <name type="common">Asian soybean rust disease fungus</name>
    <dbReference type="NCBI Taxonomy" id="170000"/>
    <lineage>
        <taxon>Eukaryota</taxon>
        <taxon>Fungi</taxon>
        <taxon>Dikarya</taxon>
        <taxon>Basidiomycota</taxon>
        <taxon>Pucciniomycotina</taxon>
        <taxon>Pucciniomycetes</taxon>
        <taxon>Pucciniales</taxon>
        <taxon>Phakopsoraceae</taxon>
        <taxon>Phakopsora</taxon>
    </lineage>
</organism>
<name>A0AAV0BJD5_PHAPC</name>
<keyword evidence="5" id="KW-1185">Reference proteome</keyword>
<dbReference type="GO" id="GO:0005737">
    <property type="term" value="C:cytoplasm"/>
    <property type="evidence" value="ECO:0007669"/>
    <property type="project" value="TreeGrafter"/>
</dbReference>
<keyword evidence="2" id="KW-0808">Transferase</keyword>
<protein>
    <recommendedName>
        <fullName evidence="6">Methyltransferase type 11 domain-containing protein</fullName>
    </recommendedName>
</protein>
<dbReference type="PANTHER" id="PTHR13069:SF21">
    <property type="entry name" value="ALKYLATED DNA REPAIR PROTEIN ALKB HOMOLOG 8"/>
    <property type="match status" value="1"/>
</dbReference>
<dbReference type="Gene3D" id="3.40.50.150">
    <property type="entry name" value="Vaccinia Virus protein VP39"/>
    <property type="match status" value="1"/>
</dbReference>
<evidence type="ECO:0000256" key="2">
    <source>
        <dbReference type="ARBA" id="ARBA00022679"/>
    </source>
</evidence>
<feature type="region of interest" description="Disordered" evidence="3">
    <location>
        <begin position="213"/>
        <end position="235"/>
    </location>
</feature>
<accession>A0AAV0BJD5</accession>
<dbReference type="GO" id="GO:0002098">
    <property type="term" value="P:tRNA wobble uridine modification"/>
    <property type="evidence" value="ECO:0007669"/>
    <property type="project" value="TreeGrafter"/>
</dbReference>
<dbReference type="InterPro" id="IPR029063">
    <property type="entry name" value="SAM-dependent_MTases_sf"/>
</dbReference>
<comment type="caution">
    <text evidence="4">The sequence shown here is derived from an EMBL/GenBank/DDBJ whole genome shotgun (WGS) entry which is preliminary data.</text>
</comment>
<dbReference type="GO" id="GO:0106335">
    <property type="term" value="F:tRNA (5-carboxymethyluridine(34)-5-O)-methyltransferase activity"/>
    <property type="evidence" value="ECO:0007669"/>
    <property type="project" value="TreeGrafter"/>
</dbReference>
<evidence type="ECO:0000313" key="5">
    <source>
        <dbReference type="Proteomes" id="UP001153365"/>
    </source>
</evidence>
<dbReference type="SUPFAM" id="SSF53335">
    <property type="entry name" value="S-adenosyl-L-methionine-dependent methyltransferases"/>
    <property type="match status" value="1"/>
</dbReference>
<dbReference type="InterPro" id="IPR051422">
    <property type="entry name" value="AlkB_tRNA_MeTrf/Diox"/>
</dbReference>
<dbReference type="GO" id="GO:0030488">
    <property type="term" value="P:tRNA methylation"/>
    <property type="evidence" value="ECO:0007669"/>
    <property type="project" value="TreeGrafter"/>
</dbReference>
<evidence type="ECO:0000256" key="3">
    <source>
        <dbReference type="SAM" id="MobiDB-lite"/>
    </source>
</evidence>
<reference evidence="4" key="1">
    <citation type="submission" date="2022-06" db="EMBL/GenBank/DDBJ databases">
        <authorList>
            <consortium name="SYNGENTA / RWTH Aachen University"/>
        </authorList>
    </citation>
    <scope>NUCLEOTIDE SEQUENCE</scope>
</reference>
<dbReference type="GO" id="GO:0005634">
    <property type="term" value="C:nucleus"/>
    <property type="evidence" value="ECO:0007669"/>
    <property type="project" value="TreeGrafter"/>
</dbReference>
<proteinExistence type="predicted"/>
<gene>
    <name evidence="4" type="ORF">PPACK8108_LOCUS20845</name>
</gene>
<evidence type="ECO:0000313" key="4">
    <source>
        <dbReference type="EMBL" id="CAH7686223.1"/>
    </source>
</evidence>
<dbReference type="PANTHER" id="PTHR13069">
    <property type="entry name" value="ALKYLATED DNA REPAIR PROTEIN ALKB HOMOLOG 8"/>
    <property type="match status" value="1"/>
</dbReference>